<dbReference type="GO" id="GO:0009403">
    <property type="term" value="P:toxin biosynthetic process"/>
    <property type="evidence" value="ECO:0007669"/>
    <property type="project" value="InterPro"/>
</dbReference>
<evidence type="ECO:0000256" key="2">
    <source>
        <dbReference type="ARBA" id="ARBA00022692"/>
    </source>
</evidence>
<evidence type="ECO:0000256" key="5">
    <source>
        <dbReference type="SAM" id="Phobius"/>
    </source>
</evidence>
<gene>
    <name evidence="6" type="ORF">CRM82_16285</name>
</gene>
<dbReference type="EMBL" id="PDEA01000001">
    <property type="protein sequence ID" value="PEH89944.1"/>
    <property type="molecule type" value="Genomic_DNA"/>
</dbReference>
<feature type="transmembrane region" description="Helical" evidence="5">
    <location>
        <begin position="31"/>
        <end position="54"/>
    </location>
</feature>
<dbReference type="GO" id="GO:0016020">
    <property type="term" value="C:membrane"/>
    <property type="evidence" value="ECO:0007669"/>
    <property type="project" value="UniProtKB-SubCell"/>
</dbReference>
<evidence type="ECO:0000256" key="1">
    <source>
        <dbReference type="ARBA" id="ARBA00004141"/>
    </source>
</evidence>
<reference evidence="7" key="1">
    <citation type="submission" date="2017-09" db="EMBL/GenBank/DDBJ databases">
        <title>FDA dAtabase for Regulatory Grade micrObial Sequences (FDA-ARGOS): Supporting development and validation of Infectious Disease Dx tests.</title>
        <authorList>
            <person name="Minogue T."/>
            <person name="Wolcott M."/>
            <person name="Wasieloski L."/>
            <person name="Aguilar W."/>
            <person name="Moore D."/>
            <person name="Tallon L."/>
            <person name="Sadzewicz L."/>
            <person name="Ott S."/>
            <person name="Zhao X."/>
            <person name="Nagaraj S."/>
            <person name="Vavikolanu K."/>
            <person name="Aluvathingal J."/>
            <person name="Nadendla S."/>
            <person name="Sichtig H."/>
        </authorList>
    </citation>
    <scope>NUCLEOTIDE SEQUENCE [LARGE SCALE GENOMIC DNA]</scope>
    <source>
        <strain evidence="7">FDAARGOS_394</strain>
    </source>
</reference>
<feature type="transmembrane region" description="Helical" evidence="5">
    <location>
        <begin position="6"/>
        <end position="24"/>
    </location>
</feature>
<evidence type="ECO:0000256" key="3">
    <source>
        <dbReference type="ARBA" id="ARBA00022989"/>
    </source>
</evidence>
<comment type="caution">
    <text evidence="6">The sequence shown here is derived from an EMBL/GenBank/DDBJ whole genome shotgun (WGS) entry which is preliminary data.</text>
</comment>
<dbReference type="InterPro" id="IPR052719">
    <property type="entry name" value="CvpA-like"/>
</dbReference>
<evidence type="ECO:0000256" key="4">
    <source>
        <dbReference type="ARBA" id="ARBA00023136"/>
    </source>
</evidence>
<dbReference type="PANTHER" id="PTHR36926">
    <property type="entry name" value="COLICIN V PRODUCTION PROTEIN"/>
    <property type="match status" value="1"/>
</dbReference>
<dbReference type="InterPro" id="IPR003825">
    <property type="entry name" value="Colicin-V_CvpA"/>
</dbReference>
<evidence type="ECO:0000313" key="6">
    <source>
        <dbReference type="EMBL" id="PEH89944.1"/>
    </source>
</evidence>
<organism evidence="6 7">
    <name type="scientific">Comamonas terrigena</name>
    <dbReference type="NCBI Taxonomy" id="32013"/>
    <lineage>
        <taxon>Bacteria</taxon>
        <taxon>Pseudomonadati</taxon>
        <taxon>Pseudomonadota</taxon>
        <taxon>Betaproteobacteria</taxon>
        <taxon>Burkholderiales</taxon>
        <taxon>Comamonadaceae</taxon>
        <taxon>Comamonas</taxon>
    </lineage>
</organism>
<keyword evidence="7" id="KW-1185">Reference proteome</keyword>
<protein>
    <submittedName>
        <fullName evidence="6">Colicin V synthesis protein</fullName>
    </submittedName>
</protein>
<evidence type="ECO:0000313" key="7">
    <source>
        <dbReference type="Proteomes" id="UP000220246"/>
    </source>
</evidence>
<feature type="transmembrane region" description="Helical" evidence="5">
    <location>
        <begin position="60"/>
        <end position="81"/>
    </location>
</feature>
<dbReference type="Pfam" id="PF02674">
    <property type="entry name" value="Colicin_V"/>
    <property type="match status" value="1"/>
</dbReference>
<keyword evidence="3 5" id="KW-1133">Transmembrane helix</keyword>
<dbReference type="PANTHER" id="PTHR36926:SF1">
    <property type="entry name" value="COLICIN V PRODUCTION PROTEIN"/>
    <property type="match status" value="1"/>
</dbReference>
<keyword evidence="2 5" id="KW-0812">Transmembrane</keyword>
<dbReference type="GeneID" id="80802177"/>
<proteinExistence type="predicted"/>
<dbReference type="Proteomes" id="UP000220246">
    <property type="component" value="Unassembled WGS sequence"/>
</dbReference>
<dbReference type="OrthoDB" id="9810601at2"/>
<name>A0A2A7UXG6_COMTR</name>
<dbReference type="STRING" id="1219032.GCA_001515545_00613"/>
<keyword evidence="4 5" id="KW-0472">Membrane</keyword>
<feature type="transmembrane region" description="Helical" evidence="5">
    <location>
        <begin position="101"/>
        <end position="122"/>
    </location>
</feature>
<sequence>MATLDAVLLVVCCASLMLGAWRGLVYELFSLVGWVAAFWIARLFAGDVGAWLPVDGFDPTVRYAAGFVAVFVVAVFAWGLLSALAKKLIEVVGLRPVDRTLGALFGVLRGMVLVLVVTLVVVNTPLHQQDWWVQSWAGPQLADLARTLVPSLPQELGKYLTAPV</sequence>
<accession>A0A2A7UXG6</accession>
<comment type="subcellular location">
    <subcellularLocation>
        <location evidence="1">Membrane</location>
        <topology evidence="1">Multi-pass membrane protein</topology>
    </subcellularLocation>
</comment>
<dbReference type="RefSeq" id="WP_066533394.1">
    <property type="nucleotide sequence ID" value="NZ_DALZQJ010000039.1"/>
</dbReference>
<dbReference type="AlphaFoldDB" id="A0A2A7UXG6"/>